<dbReference type="EMBL" id="JACHXW010000009">
    <property type="protein sequence ID" value="MBB3153204.1"/>
    <property type="molecule type" value="Genomic_DNA"/>
</dbReference>
<keyword evidence="2" id="KW-0808">Transferase</keyword>
<evidence type="ECO:0000313" key="3">
    <source>
        <dbReference type="Proteomes" id="UP000518605"/>
    </source>
</evidence>
<gene>
    <name evidence="2" type="ORF">FHS16_003266</name>
</gene>
<dbReference type="RefSeq" id="WP_183564336.1">
    <property type="nucleotide sequence ID" value="NZ_CBCSLB010000033.1"/>
</dbReference>
<feature type="domain" description="ATPase BadF/BadG/BcrA/BcrD type" evidence="1">
    <location>
        <begin position="5"/>
        <end position="299"/>
    </location>
</feature>
<dbReference type="SUPFAM" id="SSF53067">
    <property type="entry name" value="Actin-like ATPase domain"/>
    <property type="match status" value="2"/>
</dbReference>
<protein>
    <submittedName>
        <fullName evidence="2">N-acetylglucosamine kinase-like BadF-type ATPase</fullName>
    </submittedName>
</protein>
<accession>A0A7W5GAG6</accession>
<comment type="caution">
    <text evidence="2">The sequence shown here is derived from an EMBL/GenBank/DDBJ whole genome shotgun (WGS) entry which is preliminary data.</text>
</comment>
<dbReference type="Proteomes" id="UP000518605">
    <property type="component" value="Unassembled WGS sequence"/>
</dbReference>
<organism evidence="2 3">
    <name type="scientific">Paenibacillus endophyticus</name>
    <dbReference type="NCBI Taxonomy" id="1294268"/>
    <lineage>
        <taxon>Bacteria</taxon>
        <taxon>Bacillati</taxon>
        <taxon>Bacillota</taxon>
        <taxon>Bacilli</taxon>
        <taxon>Bacillales</taxon>
        <taxon>Paenibacillaceae</taxon>
        <taxon>Paenibacillus</taxon>
    </lineage>
</organism>
<dbReference type="CDD" id="cd24007">
    <property type="entry name" value="ASKHA_NBD_eukNAGK-like"/>
    <property type="match status" value="1"/>
</dbReference>
<dbReference type="Pfam" id="PF01869">
    <property type="entry name" value="BcrAD_BadFG"/>
    <property type="match status" value="1"/>
</dbReference>
<name>A0A7W5GAG6_9BACL</name>
<evidence type="ECO:0000313" key="2">
    <source>
        <dbReference type="EMBL" id="MBB3153204.1"/>
    </source>
</evidence>
<dbReference type="InterPro" id="IPR002731">
    <property type="entry name" value="ATPase_BadF"/>
</dbReference>
<dbReference type="InterPro" id="IPR043129">
    <property type="entry name" value="ATPase_NBD"/>
</dbReference>
<keyword evidence="2" id="KW-0418">Kinase</keyword>
<dbReference type="AlphaFoldDB" id="A0A7W5GAG6"/>
<dbReference type="GO" id="GO:0016301">
    <property type="term" value="F:kinase activity"/>
    <property type="evidence" value="ECO:0007669"/>
    <property type="project" value="UniProtKB-KW"/>
</dbReference>
<dbReference type="Gene3D" id="3.30.420.40">
    <property type="match status" value="2"/>
</dbReference>
<sequence>MTYYLGVDGGGSKTIAVVTDQTGRVIGLGESGCGNHQLGVELAKDNIEAAVMQALRQAAVVKADIAYAVFGLAGADREADFKILRPMIAQLGFSHHDIVCDTVIGLRAGTKQPDGVVVICGSGTNSYGINKHGDHVQCGGFGYAYGDFGGGSNLAVEVFRSVIRAWEGREQATLLTDLTLRMLNYASVELMFHDFLDESRHVPHMLAKLLFEAAEQGDTVASMILQRQGEELGLAASAVIRKLSMQDDVFDLVMVGSVLTRGDSRYIAPFIARSAQQAAPNCRLSVLTMEPAAGAILLAMEKTAPAIEESVYASLYKYLAVKEAPVEWVLD</sequence>
<keyword evidence="3" id="KW-1185">Reference proteome</keyword>
<dbReference type="PANTHER" id="PTHR43190">
    <property type="entry name" value="N-ACETYL-D-GLUCOSAMINE KINASE"/>
    <property type="match status" value="1"/>
</dbReference>
<evidence type="ECO:0000259" key="1">
    <source>
        <dbReference type="Pfam" id="PF01869"/>
    </source>
</evidence>
<dbReference type="InterPro" id="IPR052519">
    <property type="entry name" value="Euk-type_GlcNAc_Kinase"/>
</dbReference>
<dbReference type="PANTHER" id="PTHR43190:SF3">
    <property type="entry name" value="N-ACETYL-D-GLUCOSAMINE KINASE"/>
    <property type="match status" value="1"/>
</dbReference>
<proteinExistence type="predicted"/>
<reference evidence="2 3" key="1">
    <citation type="submission" date="2020-08" db="EMBL/GenBank/DDBJ databases">
        <title>Genomic Encyclopedia of Type Strains, Phase III (KMG-III): the genomes of soil and plant-associated and newly described type strains.</title>
        <authorList>
            <person name="Whitman W."/>
        </authorList>
    </citation>
    <scope>NUCLEOTIDE SEQUENCE [LARGE SCALE GENOMIC DNA]</scope>
    <source>
        <strain evidence="2 3">CECT 8234</strain>
    </source>
</reference>